<feature type="transmembrane region" description="Helical" evidence="1">
    <location>
        <begin position="12"/>
        <end position="38"/>
    </location>
</feature>
<evidence type="ECO:0000313" key="2">
    <source>
        <dbReference type="EMBL" id="ACY19637.1"/>
    </source>
</evidence>
<keyword evidence="1" id="KW-0472">Membrane</keyword>
<dbReference type="KEGG" id="gbr:Gbro_0295"/>
<evidence type="ECO:0000313" key="3">
    <source>
        <dbReference type="Proteomes" id="UP000001219"/>
    </source>
</evidence>
<organism evidence="2 3">
    <name type="scientific">Gordonia bronchialis (strain ATCC 25592 / DSM 43247 / BCRC 13721 / JCM 3198 / KCTC 3076 / NBRC 16047 / NCTC 10667)</name>
    <name type="common">Rhodococcus bronchialis</name>
    <dbReference type="NCBI Taxonomy" id="526226"/>
    <lineage>
        <taxon>Bacteria</taxon>
        <taxon>Bacillati</taxon>
        <taxon>Actinomycetota</taxon>
        <taxon>Actinomycetes</taxon>
        <taxon>Mycobacteriales</taxon>
        <taxon>Gordoniaceae</taxon>
        <taxon>Gordonia</taxon>
    </lineage>
</organism>
<accession>D0LCB3</accession>
<gene>
    <name evidence="2" type="ordered locus">Gbro_0295</name>
</gene>
<keyword evidence="3" id="KW-1185">Reference proteome</keyword>
<keyword evidence="1" id="KW-0812">Transmembrane</keyword>
<sequence>MPPYGPPPRRRSTALIVGVICAIITVVCVTATLLVAFWPDDEPTGETLRLAENVTITVDVPSGWKTVRSDSSEYPDRYLLVPRAEQRSYTKIDSDSADLTDDGVTIEPISVVEFFALECSDIKSSELKNTEDVGAWTVSTESTSRTSVSAERTLAFRRLDDGICFVAHGLSAAQQKSQLSDKPDSFVRRITNGGIVSDVRQKQ</sequence>
<dbReference type="AlphaFoldDB" id="D0LCB3"/>
<dbReference type="EMBL" id="CP001802">
    <property type="protein sequence ID" value="ACY19637.1"/>
    <property type="molecule type" value="Genomic_DNA"/>
</dbReference>
<name>D0LCB3_GORB4</name>
<keyword evidence="1" id="KW-1133">Transmembrane helix</keyword>
<reference evidence="2 3" key="2">
    <citation type="journal article" date="2010" name="Stand. Genomic Sci.">
        <title>Complete genome sequence of Gordonia bronchialis type strain (3410).</title>
        <authorList>
            <person name="Ivanova N."/>
            <person name="Sikorski J."/>
            <person name="Jando M."/>
            <person name="Lapidus A."/>
            <person name="Nolan M."/>
            <person name="Lucas S."/>
            <person name="Del Rio T.G."/>
            <person name="Tice H."/>
            <person name="Copeland A."/>
            <person name="Cheng J.F."/>
            <person name="Chen F."/>
            <person name="Bruce D."/>
            <person name="Goodwin L."/>
            <person name="Pitluck S."/>
            <person name="Mavromatis K."/>
            <person name="Ovchinnikova G."/>
            <person name="Pati A."/>
            <person name="Chen A."/>
            <person name="Palaniappan K."/>
            <person name="Land M."/>
            <person name="Hauser L."/>
            <person name="Chang Y.J."/>
            <person name="Jeffries C.D."/>
            <person name="Chain P."/>
            <person name="Saunders E."/>
            <person name="Han C."/>
            <person name="Detter J.C."/>
            <person name="Brettin T."/>
            <person name="Rohde M."/>
            <person name="Goker M."/>
            <person name="Bristow J."/>
            <person name="Eisen J.A."/>
            <person name="Markowitz V."/>
            <person name="Hugenholtz P."/>
            <person name="Klenk H.P."/>
            <person name="Kyrpides N.C."/>
        </authorList>
    </citation>
    <scope>NUCLEOTIDE SEQUENCE [LARGE SCALE GENOMIC DNA]</scope>
    <source>
        <strain evidence="3">ATCC 25592 / DSM 43247 / BCRC 13721 / JCM 3198 / KCTC 3076 / NBRC 16047 / NCTC 10667</strain>
    </source>
</reference>
<proteinExistence type="predicted"/>
<reference evidence="3" key="1">
    <citation type="submission" date="2009-10" db="EMBL/GenBank/DDBJ databases">
        <title>The complete chromosome of Gordonia bronchialis DSM 43247.</title>
        <authorList>
            <consortium name="US DOE Joint Genome Institute (JGI-PGF)"/>
            <person name="Lucas S."/>
            <person name="Copeland A."/>
            <person name="Lapidus A."/>
            <person name="Glavina del Rio T."/>
            <person name="Dalin E."/>
            <person name="Tice H."/>
            <person name="Bruce D."/>
            <person name="Goodwin L."/>
            <person name="Pitluck S."/>
            <person name="Kyrpides N."/>
            <person name="Mavromatis K."/>
            <person name="Ivanova N."/>
            <person name="Ovchinnikova G."/>
            <person name="Saunders E."/>
            <person name="Brettin T."/>
            <person name="Detter J.C."/>
            <person name="Han C."/>
            <person name="Larimer F."/>
            <person name="Land M."/>
            <person name="Hauser L."/>
            <person name="Markowitz V."/>
            <person name="Cheng J.-F."/>
            <person name="Hugenholtz P."/>
            <person name="Woyke T."/>
            <person name="Wu D."/>
            <person name="Jando M."/>
            <person name="Schneider S."/>
            <person name="Goeker M."/>
            <person name="Klenk H.-P."/>
            <person name="Eisen J.A."/>
        </authorList>
    </citation>
    <scope>NUCLEOTIDE SEQUENCE [LARGE SCALE GENOMIC DNA]</scope>
    <source>
        <strain evidence="3">ATCC 25592 / DSM 43247 / BCRC 13721 / JCM 3198 / KCTC 3076 / NBRC 16047 / NCTC 10667</strain>
    </source>
</reference>
<dbReference type="HOGENOM" id="CLU_1347329_0_0_11"/>
<evidence type="ECO:0000256" key="1">
    <source>
        <dbReference type="SAM" id="Phobius"/>
    </source>
</evidence>
<protein>
    <submittedName>
        <fullName evidence="2">Uncharacterized protein</fullName>
    </submittedName>
</protein>
<dbReference type="Proteomes" id="UP000001219">
    <property type="component" value="Chromosome"/>
</dbReference>
<dbReference type="STRING" id="526226.Gbro_0295"/>